<dbReference type="GO" id="GO:0003677">
    <property type="term" value="F:DNA binding"/>
    <property type="evidence" value="ECO:0007669"/>
    <property type="project" value="UniProtKB-UniRule"/>
</dbReference>
<evidence type="ECO:0000256" key="1">
    <source>
        <dbReference type="ARBA" id="ARBA00023125"/>
    </source>
</evidence>
<dbReference type="EMBL" id="CP047121">
    <property type="protein sequence ID" value="QHB52778.1"/>
    <property type="molecule type" value="Genomic_DNA"/>
</dbReference>
<evidence type="ECO:0000256" key="2">
    <source>
        <dbReference type="PROSITE-ProRule" id="PRU00335"/>
    </source>
</evidence>
<organism evidence="4 5">
    <name type="scientific">Lentilactobacillus hilgardii</name>
    <name type="common">Lactobacillus hilgardii</name>
    <dbReference type="NCBI Taxonomy" id="1588"/>
    <lineage>
        <taxon>Bacteria</taxon>
        <taxon>Bacillati</taxon>
        <taxon>Bacillota</taxon>
        <taxon>Bacilli</taxon>
        <taxon>Lactobacillales</taxon>
        <taxon>Lactobacillaceae</taxon>
        <taxon>Lentilactobacillus</taxon>
    </lineage>
</organism>
<evidence type="ECO:0000313" key="5">
    <source>
        <dbReference type="Proteomes" id="UP000465035"/>
    </source>
</evidence>
<gene>
    <name evidence="4" type="ORF">GQR93_11540</name>
</gene>
<dbReference type="AlphaFoldDB" id="A0A6P1E7R6"/>
<accession>A0A6P1E7R6</accession>
<feature type="domain" description="HTH tetR-type" evidence="3">
    <location>
        <begin position="25"/>
        <end position="85"/>
    </location>
</feature>
<dbReference type="InterPro" id="IPR001647">
    <property type="entry name" value="HTH_TetR"/>
</dbReference>
<dbReference type="Proteomes" id="UP000465035">
    <property type="component" value="Chromosome"/>
</dbReference>
<feature type="DNA-binding region" description="H-T-H motif" evidence="2">
    <location>
        <begin position="48"/>
        <end position="67"/>
    </location>
</feature>
<keyword evidence="1 2" id="KW-0238">DNA-binding</keyword>
<evidence type="ECO:0000313" key="4">
    <source>
        <dbReference type="EMBL" id="QHB52778.1"/>
    </source>
</evidence>
<evidence type="ECO:0000259" key="3">
    <source>
        <dbReference type="PROSITE" id="PS50977"/>
    </source>
</evidence>
<dbReference type="PROSITE" id="PS50977">
    <property type="entry name" value="HTH_TETR_2"/>
    <property type="match status" value="1"/>
</dbReference>
<protein>
    <submittedName>
        <fullName evidence="4">TetR family transcriptional regulator</fullName>
    </submittedName>
</protein>
<reference evidence="4 5" key="1">
    <citation type="submission" date="2019-12" db="EMBL/GenBank/DDBJ databases">
        <title>Lactobacillus hilgardii FLUB.</title>
        <authorList>
            <person name="Gustaw K."/>
        </authorList>
    </citation>
    <scope>NUCLEOTIDE SEQUENCE [LARGE SCALE GENOMIC DNA]</scope>
    <source>
        <strain evidence="4 5">FLUB</strain>
    </source>
</reference>
<dbReference type="SUPFAM" id="SSF46689">
    <property type="entry name" value="Homeodomain-like"/>
    <property type="match status" value="1"/>
</dbReference>
<dbReference type="Gene3D" id="1.10.357.10">
    <property type="entry name" value="Tetracycline Repressor, domain 2"/>
    <property type="match status" value="1"/>
</dbReference>
<dbReference type="InterPro" id="IPR009057">
    <property type="entry name" value="Homeodomain-like_sf"/>
</dbReference>
<name>A0A6P1E7R6_LENHI</name>
<sequence>MILESLIIIGSDFLENPEIQPHQEKNTNRLVLSTAWKIVQDADYQAVTMDAVAINAHLSKTELYQKWPDRATLVTAAFSHYDSMAVNLHVPNGGHLERDLSKLFKELLPEINELSRPKFAGLVPERLQDVSLDQIFSIGPGKDFHKVLMTMLKRANKRHEIQLDQLSENVLNLPALLLVNQIIQGKQVVKKNLDQLITEILLPVFTASKVKWI</sequence>
<proteinExistence type="predicted"/>